<keyword evidence="3" id="KW-1185">Reference proteome</keyword>
<feature type="domain" description="HTH marR-type" evidence="1">
    <location>
        <begin position="33"/>
        <end position="165"/>
    </location>
</feature>
<dbReference type="PROSITE" id="PS50995">
    <property type="entry name" value="HTH_MARR_2"/>
    <property type="match status" value="1"/>
</dbReference>
<reference evidence="2 3" key="1">
    <citation type="submission" date="2017-07" db="EMBL/GenBank/DDBJ databases">
        <authorList>
            <person name="Sun Z.S."/>
            <person name="Albrecht U."/>
            <person name="Echele G."/>
            <person name="Lee C.C."/>
        </authorList>
    </citation>
    <scope>NUCLEOTIDE SEQUENCE [LARGE SCALE GENOMIC DNA]</scope>
    <source>
        <strain evidence="2 3">CGMCC 1.12672</strain>
    </source>
</reference>
<proteinExistence type="predicted"/>
<dbReference type="PANTHER" id="PTHR33164">
    <property type="entry name" value="TRANSCRIPTIONAL REGULATOR, MARR FAMILY"/>
    <property type="match status" value="1"/>
</dbReference>
<dbReference type="InterPro" id="IPR000835">
    <property type="entry name" value="HTH_MarR-typ"/>
</dbReference>
<protein>
    <submittedName>
        <fullName evidence="2">DNA-binding transcriptional regulator, MarR family</fullName>
    </submittedName>
</protein>
<dbReference type="GO" id="GO:0003700">
    <property type="term" value="F:DNA-binding transcription factor activity"/>
    <property type="evidence" value="ECO:0007669"/>
    <property type="project" value="InterPro"/>
</dbReference>
<gene>
    <name evidence="2" type="ORF">SAMN06297144_0585</name>
</gene>
<evidence type="ECO:0000313" key="3">
    <source>
        <dbReference type="Proteomes" id="UP000219494"/>
    </source>
</evidence>
<dbReference type="GO" id="GO:0006950">
    <property type="term" value="P:response to stress"/>
    <property type="evidence" value="ECO:0007669"/>
    <property type="project" value="TreeGrafter"/>
</dbReference>
<accession>A0A285QD88</accession>
<dbReference type="Gene3D" id="1.10.10.10">
    <property type="entry name" value="Winged helix-like DNA-binding domain superfamily/Winged helix DNA-binding domain"/>
    <property type="match status" value="1"/>
</dbReference>
<organism evidence="2 3">
    <name type="scientific">Sphingomonas guangdongensis</name>
    <dbReference type="NCBI Taxonomy" id="1141890"/>
    <lineage>
        <taxon>Bacteria</taxon>
        <taxon>Pseudomonadati</taxon>
        <taxon>Pseudomonadota</taxon>
        <taxon>Alphaproteobacteria</taxon>
        <taxon>Sphingomonadales</taxon>
        <taxon>Sphingomonadaceae</taxon>
        <taxon>Sphingomonas</taxon>
    </lineage>
</organism>
<sequence length="168" mass="18531">MTARRATTKIADPVPPGAATPGLAESFSLGVLDQLINFRLRHIRNYLTDCYRKETLALGLKAGAFGVMAVIDANPGISQIDLARFGGYDQTVLVGVLDDIEQRGWATRTRDPSDRRRHRVALTNEGKVALDGLLARALENERPAREALTAAELRDFRAALDKIYHHLL</sequence>
<dbReference type="RefSeq" id="WP_097062475.1">
    <property type="nucleotide sequence ID" value="NZ_OBMI01000001.1"/>
</dbReference>
<dbReference type="PANTHER" id="PTHR33164:SF43">
    <property type="entry name" value="HTH-TYPE TRANSCRIPTIONAL REPRESSOR YETL"/>
    <property type="match status" value="1"/>
</dbReference>
<name>A0A285QD88_9SPHN</name>
<dbReference type="SMART" id="SM00347">
    <property type="entry name" value="HTH_MARR"/>
    <property type="match status" value="1"/>
</dbReference>
<dbReference type="SUPFAM" id="SSF46785">
    <property type="entry name" value="Winged helix' DNA-binding domain"/>
    <property type="match status" value="1"/>
</dbReference>
<evidence type="ECO:0000313" key="2">
    <source>
        <dbReference type="EMBL" id="SOB79498.1"/>
    </source>
</evidence>
<dbReference type="InterPro" id="IPR039422">
    <property type="entry name" value="MarR/SlyA-like"/>
</dbReference>
<dbReference type="Pfam" id="PF12802">
    <property type="entry name" value="MarR_2"/>
    <property type="match status" value="1"/>
</dbReference>
<dbReference type="InterPro" id="IPR036390">
    <property type="entry name" value="WH_DNA-bd_sf"/>
</dbReference>
<dbReference type="OrthoDB" id="8228089at2"/>
<dbReference type="AlphaFoldDB" id="A0A285QD88"/>
<dbReference type="GO" id="GO:0003677">
    <property type="term" value="F:DNA binding"/>
    <property type="evidence" value="ECO:0007669"/>
    <property type="project" value="UniProtKB-KW"/>
</dbReference>
<keyword evidence="2" id="KW-0238">DNA-binding</keyword>
<dbReference type="EMBL" id="OBMI01000001">
    <property type="protein sequence ID" value="SOB79498.1"/>
    <property type="molecule type" value="Genomic_DNA"/>
</dbReference>
<dbReference type="Proteomes" id="UP000219494">
    <property type="component" value="Unassembled WGS sequence"/>
</dbReference>
<dbReference type="InterPro" id="IPR036388">
    <property type="entry name" value="WH-like_DNA-bd_sf"/>
</dbReference>
<evidence type="ECO:0000259" key="1">
    <source>
        <dbReference type="PROSITE" id="PS50995"/>
    </source>
</evidence>
<dbReference type="PRINTS" id="PR00598">
    <property type="entry name" value="HTHMARR"/>
</dbReference>